<evidence type="ECO:0000313" key="3">
    <source>
        <dbReference type="Proteomes" id="UP000192277"/>
    </source>
</evidence>
<dbReference type="EMBL" id="LWBO01000044">
    <property type="protein sequence ID" value="OQP42425.1"/>
    <property type="molecule type" value="Genomic_DNA"/>
</dbReference>
<accession>A0ABX3NPQ2</accession>
<feature type="domain" description="SusD-like N-terminal" evidence="1">
    <location>
        <begin position="21"/>
        <end position="226"/>
    </location>
</feature>
<dbReference type="InterPro" id="IPR011990">
    <property type="entry name" value="TPR-like_helical_dom_sf"/>
</dbReference>
<evidence type="ECO:0000259" key="1">
    <source>
        <dbReference type="Pfam" id="PF14322"/>
    </source>
</evidence>
<comment type="caution">
    <text evidence="2">The sequence shown here is derived from an EMBL/GenBank/DDBJ whole genome shotgun (WGS) entry which is preliminary data.</text>
</comment>
<dbReference type="SUPFAM" id="SSF48452">
    <property type="entry name" value="TPR-like"/>
    <property type="match status" value="1"/>
</dbReference>
<evidence type="ECO:0000313" key="2">
    <source>
        <dbReference type="EMBL" id="OQP42425.1"/>
    </source>
</evidence>
<gene>
    <name evidence="2" type="ORF">A4D02_12690</name>
</gene>
<dbReference type="RefSeq" id="WP_014220720.1">
    <property type="nucleotide sequence ID" value="NZ_LWBO01000044.1"/>
</dbReference>
<reference evidence="2 3" key="1">
    <citation type="submission" date="2016-04" db="EMBL/GenBank/DDBJ databases">
        <authorList>
            <person name="Chen L."/>
            <person name="Zhuang W."/>
            <person name="Wang G."/>
        </authorList>
    </citation>
    <scope>NUCLEOTIDE SEQUENCE [LARGE SCALE GENOMIC DNA]</scope>
    <source>
        <strain evidence="3">GR20</strain>
    </source>
</reference>
<name>A0ABX3NPQ2_9BACT</name>
<dbReference type="InterPro" id="IPR033985">
    <property type="entry name" value="SusD-like_N"/>
</dbReference>
<sequence length="488" mass="55299">MRKILLYTTVAALFTTTGCKKFLDKNPDNRASLNTPDQVSQLLGTAYPQANYMAFCESISDNVADKGAGVQDRTNIDPFFFQDVNNKDQDSPEFYWDGCYTAIAAANQALETIRNAGADSIQYKSQKGEALVCRAYAHFMLVTFFSKPYSSLSTSTSKTDLGIPYVTTPEKIVFQQYDRKTVAYDYQMIEQDLLQGLPLLDDTKYTVPRYHFNKLAANAFAARFYLFKQDYAKVITYANAVFAAGNVTTLLRPWNTTYRTMTPQDLFAVYEKATEPANLLLVETASNWARNYYTVRYAMTSDIRDQVFSDNATGGNWEFSNHVYTAGTNNYLIPKINEYFVRNSVNANIGVPYVMVPLFTAEEALFNRAEAYLFQNNLNGCLADLNAYASTRIRDYDPALHTITTAKLAKHYVGITNSLDQALNCVIDFKRAEYVQEGMRWFDLLRYNIPVTHKTFEGQTLSLPADSKMRVFQLPETVKLSGMPLNPR</sequence>
<dbReference type="PROSITE" id="PS51257">
    <property type="entry name" value="PROKAR_LIPOPROTEIN"/>
    <property type="match status" value="1"/>
</dbReference>
<dbReference type="Proteomes" id="UP000192277">
    <property type="component" value="Unassembled WGS sequence"/>
</dbReference>
<keyword evidence="3" id="KW-1185">Reference proteome</keyword>
<proteinExistence type="predicted"/>
<organism evidence="2 3">
    <name type="scientific">Niastella koreensis</name>
    <dbReference type="NCBI Taxonomy" id="354356"/>
    <lineage>
        <taxon>Bacteria</taxon>
        <taxon>Pseudomonadati</taxon>
        <taxon>Bacteroidota</taxon>
        <taxon>Chitinophagia</taxon>
        <taxon>Chitinophagales</taxon>
        <taxon>Chitinophagaceae</taxon>
        <taxon>Niastella</taxon>
    </lineage>
</organism>
<protein>
    <recommendedName>
        <fullName evidence="1">SusD-like N-terminal domain-containing protein</fullName>
    </recommendedName>
</protein>
<dbReference type="Gene3D" id="1.25.40.390">
    <property type="match status" value="1"/>
</dbReference>
<dbReference type="Pfam" id="PF14322">
    <property type="entry name" value="SusD-like_3"/>
    <property type="match status" value="1"/>
</dbReference>